<dbReference type="EMBL" id="CP051627">
    <property type="protein sequence ID" value="UPT20647.1"/>
    <property type="molecule type" value="Genomic_DNA"/>
</dbReference>
<feature type="region of interest" description="Disordered" evidence="1">
    <location>
        <begin position="38"/>
        <end position="61"/>
    </location>
</feature>
<reference evidence="2 3" key="1">
    <citation type="submission" date="2020-04" db="EMBL/GenBank/DDBJ databases">
        <title>Thermobifida alba genome sequencing and assembly.</title>
        <authorList>
            <person name="Luzics S."/>
            <person name="Horvath B."/>
            <person name="Nagy I."/>
            <person name="Toth A."/>
            <person name="Nagy I."/>
            <person name="Kukolya J."/>
        </authorList>
    </citation>
    <scope>NUCLEOTIDE SEQUENCE [LARGE SCALE GENOMIC DNA]</scope>
    <source>
        <strain evidence="2 3">DSM 43795</strain>
    </source>
</reference>
<accession>A0ABY4KYZ2</accession>
<feature type="compositionally biased region" description="Basic and acidic residues" evidence="1">
    <location>
        <begin position="213"/>
        <end position="228"/>
    </location>
</feature>
<evidence type="ECO:0000313" key="2">
    <source>
        <dbReference type="EMBL" id="UPT20647.1"/>
    </source>
</evidence>
<feature type="region of interest" description="Disordered" evidence="1">
    <location>
        <begin position="190"/>
        <end position="253"/>
    </location>
</feature>
<dbReference type="Proteomes" id="UP000832041">
    <property type="component" value="Chromosome"/>
</dbReference>
<gene>
    <name evidence="2" type="ORF">FOF52_06425</name>
</gene>
<proteinExistence type="predicted"/>
<name>A0ABY4KYZ2_THEAE</name>
<dbReference type="InterPro" id="IPR029063">
    <property type="entry name" value="SAM-dependent_MTases_sf"/>
</dbReference>
<evidence type="ECO:0000256" key="1">
    <source>
        <dbReference type="SAM" id="MobiDB-lite"/>
    </source>
</evidence>
<protein>
    <submittedName>
        <fullName evidence="2">Uncharacterized protein</fullName>
    </submittedName>
</protein>
<organism evidence="2 3">
    <name type="scientific">Thermobifida alba</name>
    <name type="common">Thermomonospora alba</name>
    <dbReference type="NCBI Taxonomy" id="53522"/>
    <lineage>
        <taxon>Bacteria</taxon>
        <taxon>Bacillati</taxon>
        <taxon>Actinomycetota</taxon>
        <taxon>Actinomycetes</taxon>
        <taxon>Streptosporangiales</taxon>
        <taxon>Nocardiopsidaceae</taxon>
        <taxon>Thermobifida</taxon>
    </lineage>
</organism>
<dbReference type="Pfam" id="PF01135">
    <property type="entry name" value="PCMT"/>
    <property type="match status" value="1"/>
</dbReference>
<feature type="compositionally biased region" description="Polar residues" evidence="1">
    <location>
        <begin position="194"/>
        <end position="203"/>
    </location>
</feature>
<evidence type="ECO:0000313" key="3">
    <source>
        <dbReference type="Proteomes" id="UP000832041"/>
    </source>
</evidence>
<dbReference type="Gene3D" id="3.40.50.150">
    <property type="entry name" value="Vaccinia Virus protein VP39"/>
    <property type="match status" value="1"/>
</dbReference>
<keyword evidence="3" id="KW-1185">Reference proteome</keyword>
<sequence length="353" mass="38126">MAMVDAMTAERVRFGVPPLPHNVDQALCAVARAAGPARPAAGRGLRPAPGSGDQTRRGAGRGTLLGVGTHGFAARAPFDRILVTAGAWDLPPAWAEQLVEDGLLMVPMRIRGLTRCLPLHRAPRKGVLGDRPRSRGGHHRPFCIRCPPAWRIGVVAGQDEGIIRMRPAGFLAGGCPRVVWWSPVRRVPPHRTDVSSLSDQSPAPQDPGRASRQAREDLDGDSWQRHPDLVVGDGADYQGQGVDVPTAGRRGPQTGGGGSFCCWSFLVEAPLTEDFLPFSRESGQPVRGCAQHRQDKKGFMAFLISSPKENGSWSFDLDDMPDPGLATGLRLARHTMDVLARHDLLQPYGIRCP</sequence>
<feature type="compositionally biased region" description="Low complexity" evidence="1">
    <location>
        <begin position="38"/>
        <end position="50"/>
    </location>
</feature>